<keyword evidence="4" id="KW-1185">Reference proteome</keyword>
<comment type="caution">
    <text evidence="3">The sequence shown here is derived from an EMBL/GenBank/DDBJ whole genome shotgun (WGS) entry which is preliminary data.</text>
</comment>
<accession>A0A4R7I2Z2</accession>
<dbReference type="AlphaFoldDB" id="A0A4R7I2Z2"/>
<organism evidence="3 4">
    <name type="scientific">Ilumatobacter fluminis</name>
    <dbReference type="NCBI Taxonomy" id="467091"/>
    <lineage>
        <taxon>Bacteria</taxon>
        <taxon>Bacillati</taxon>
        <taxon>Actinomycetota</taxon>
        <taxon>Acidimicrobiia</taxon>
        <taxon>Acidimicrobiales</taxon>
        <taxon>Ilumatobacteraceae</taxon>
        <taxon>Ilumatobacter</taxon>
    </lineage>
</organism>
<dbReference type="InterPro" id="IPR002491">
    <property type="entry name" value="ABC_transptr_periplasmic_BD"/>
</dbReference>
<dbReference type="InterPro" id="IPR050902">
    <property type="entry name" value="ABC_Transporter_SBP"/>
</dbReference>
<evidence type="ECO:0000313" key="3">
    <source>
        <dbReference type="EMBL" id="TDT17941.1"/>
    </source>
</evidence>
<dbReference type="Gene3D" id="3.40.50.1980">
    <property type="entry name" value="Nitrogenase molybdenum iron protein domain"/>
    <property type="match status" value="2"/>
</dbReference>
<dbReference type="PANTHER" id="PTHR30535">
    <property type="entry name" value="VITAMIN B12-BINDING PROTEIN"/>
    <property type="match status" value="1"/>
</dbReference>
<protein>
    <submittedName>
        <fullName evidence="3">Iron complex transport system substrate-binding protein</fullName>
    </submittedName>
</protein>
<dbReference type="Pfam" id="PF01497">
    <property type="entry name" value="Peripla_BP_2"/>
    <property type="match status" value="1"/>
</dbReference>
<evidence type="ECO:0000256" key="1">
    <source>
        <dbReference type="ARBA" id="ARBA00008814"/>
    </source>
</evidence>
<name>A0A4R7I2Z2_9ACTN</name>
<dbReference type="Proteomes" id="UP000294558">
    <property type="component" value="Unassembled WGS sequence"/>
</dbReference>
<dbReference type="EMBL" id="SOAU01000001">
    <property type="protein sequence ID" value="TDT17941.1"/>
    <property type="molecule type" value="Genomic_DNA"/>
</dbReference>
<dbReference type="PROSITE" id="PS50983">
    <property type="entry name" value="FE_B12_PBP"/>
    <property type="match status" value="1"/>
</dbReference>
<evidence type="ECO:0000313" key="4">
    <source>
        <dbReference type="Proteomes" id="UP000294558"/>
    </source>
</evidence>
<dbReference type="SUPFAM" id="SSF53807">
    <property type="entry name" value="Helical backbone' metal receptor"/>
    <property type="match status" value="1"/>
</dbReference>
<sequence>MPATSPSAGRTVVDARGESVTILSTERIIPLDGDVAEIVFALGLGDQVVATDLSATYPPEADALPQIGYQRSLTAEPIAAFEPTLLLGTDIASPPEVLDDLERLAIPLVIVPSNASSTGAAEKIMAVADALGAADDGAVLAAQVQAEIDAAAASAPRRDPAPKVASLYIRGSNARLVFGEAYNTHWLVEAAGGVDVADELGVTESAEISDEAMIAAAPDVLLVTESGLESVGGVDGLFEQIPALAQTPAGERRAVIAYDAQLLLGNGPRTGQLLADLIADLTTHTAPDGDTQP</sequence>
<reference evidence="3 4" key="1">
    <citation type="submission" date="2019-03" db="EMBL/GenBank/DDBJ databases">
        <title>Sequencing the genomes of 1000 actinobacteria strains.</title>
        <authorList>
            <person name="Klenk H.-P."/>
        </authorList>
    </citation>
    <scope>NUCLEOTIDE SEQUENCE [LARGE SCALE GENOMIC DNA]</scope>
    <source>
        <strain evidence="3 4">DSM 18936</strain>
    </source>
</reference>
<feature type="domain" description="Fe/B12 periplasmic-binding" evidence="2">
    <location>
        <begin position="27"/>
        <end position="286"/>
    </location>
</feature>
<evidence type="ECO:0000259" key="2">
    <source>
        <dbReference type="PROSITE" id="PS50983"/>
    </source>
</evidence>
<comment type="similarity">
    <text evidence="1">Belongs to the bacterial solute-binding protein 8 family.</text>
</comment>
<dbReference type="PANTHER" id="PTHR30535:SF4">
    <property type="entry name" value="HEMIN-BINDING PERIPLASMIC PROTEIN HMUT"/>
    <property type="match status" value="1"/>
</dbReference>
<proteinExistence type="inferred from homology"/>
<gene>
    <name evidence="3" type="ORF">BDK89_3554</name>
</gene>